<comment type="caution">
    <text evidence="1">The sequence shown here is derived from an EMBL/GenBank/DDBJ whole genome shotgun (WGS) entry which is preliminary data.</text>
</comment>
<protein>
    <submittedName>
        <fullName evidence="1">Uncharacterized protein</fullName>
    </submittedName>
</protein>
<organism evidence="1 2">
    <name type="scientific">Kiloniella laminariae</name>
    <dbReference type="NCBI Taxonomy" id="454162"/>
    <lineage>
        <taxon>Bacteria</taxon>
        <taxon>Pseudomonadati</taxon>
        <taxon>Pseudomonadota</taxon>
        <taxon>Alphaproteobacteria</taxon>
        <taxon>Rhodospirillales</taxon>
        <taxon>Kiloniellaceae</taxon>
        <taxon>Kiloniella</taxon>
    </lineage>
</organism>
<dbReference type="RefSeq" id="WP_269421792.1">
    <property type="nucleotide sequence ID" value="NZ_JAPWGY010000001.1"/>
</dbReference>
<name>A0ABT4LES9_9PROT</name>
<keyword evidence="2" id="KW-1185">Reference proteome</keyword>
<evidence type="ECO:0000313" key="2">
    <source>
        <dbReference type="Proteomes" id="UP001069802"/>
    </source>
</evidence>
<dbReference type="EMBL" id="JAPWGY010000001">
    <property type="protein sequence ID" value="MCZ4279592.1"/>
    <property type="molecule type" value="Genomic_DNA"/>
</dbReference>
<sequence>MKVVPGTPTETFLMRRTLPCVPMLGMDHPRHSLHDLAVWPVTGL</sequence>
<dbReference type="Proteomes" id="UP001069802">
    <property type="component" value="Unassembled WGS sequence"/>
</dbReference>
<proteinExistence type="predicted"/>
<accession>A0ABT4LES9</accession>
<evidence type="ECO:0000313" key="1">
    <source>
        <dbReference type="EMBL" id="MCZ4279592.1"/>
    </source>
</evidence>
<reference evidence="1" key="1">
    <citation type="submission" date="2022-12" db="EMBL/GenBank/DDBJ databases">
        <title>Bacterial isolates from different developmental stages of Nematostella vectensis.</title>
        <authorList>
            <person name="Fraune S."/>
        </authorList>
    </citation>
    <scope>NUCLEOTIDE SEQUENCE</scope>
    <source>
        <strain evidence="1">G21630-S1</strain>
    </source>
</reference>
<gene>
    <name evidence="1" type="ORF">O4H49_02305</name>
</gene>